<dbReference type="AlphaFoldDB" id="A0A813F2V6"/>
<organism evidence="1 2">
    <name type="scientific">Polarella glacialis</name>
    <name type="common">Dinoflagellate</name>
    <dbReference type="NCBI Taxonomy" id="89957"/>
    <lineage>
        <taxon>Eukaryota</taxon>
        <taxon>Sar</taxon>
        <taxon>Alveolata</taxon>
        <taxon>Dinophyceae</taxon>
        <taxon>Suessiales</taxon>
        <taxon>Suessiaceae</taxon>
        <taxon>Polarella</taxon>
    </lineage>
</organism>
<evidence type="ECO:0000313" key="1">
    <source>
        <dbReference type="EMBL" id="CAE8606780.1"/>
    </source>
</evidence>
<comment type="caution">
    <text evidence="1">The sequence shown here is derived from an EMBL/GenBank/DDBJ whole genome shotgun (WGS) entry which is preliminary data.</text>
</comment>
<name>A0A813F2V6_POLGL</name>
<reference evidence="1" key="1">
    <citation type="submission" date="2021-02" db="EMBL/GenBank/DDBJ databases">
        <authorList>
            <person name="Dougan E. K."/>
            <person name="Rhodes N."/>
            <person name="Thang M."/>
            <person name="Chan C."/>
        </authorList>
    </citation>
    <scope>NUCLEOTIDE SEQUENCE</scope>
</reference>
<feature type="non-terminal residue" evidence="1">
    <location>
        <position position="60"/>
    </location>
</feature>
<keyword evidence="2" id="KW-1185">Reference proteome</keyword>
<protein>
    <submittedName>
        <fullName evidence="1">Uncharacterized protein</fullName>
    </submittedName>
</protein>
<dbReference type="EMBL" id="CAJNNV010019828">
    <property type="protein sequence ID" value="CAE8606780.1"/>
    <property type="molecule type" value="Genomic_DNA"/>
</dbReference>
<proteinExistence type="predicted"/>
<accession>A0A813F2V6</accession>
<evidence type="ECO:0000313" key="2">
    <source>
        <dbReference type="Proteomes" id="UP000654075"/>
    </source>
</evidence>
<feature type="non-terminal residue" evidence="1">
    <location>
        <position position="1"/>
    </location>
</feature>
<dbReference type="Proteomes" id="UP000654075">
    <property type="component" value="Unassembled WGS sequence"/>
</dbReference>
<sequence>ASPGRTHPTSCNLRNCSGVSLRAMPAVGQASVARAQGSLQPGGHSDFPADLSGSGRFCDC</sequence>
<gene>
    <name evidence="1" type="ORF">PGLA1383_LOCUS24750</name>
</gene>